<organism evidence="1 2">
    <name type="scientific">Meleagris gallopavo</name>
    <name type="common">Wild turkey</name>
    <dbReference type="NCBI Taxonomy" id="9103"/>
    <lineage>
        <taxon>Eukaryota</taxon>
        <taxon>Metazoa</taxon>
        <taxon>Chordata</taxon>
        <taxon>Craniata</taxon>
        <taxon>Vertebrata</taxon>
        <taxon>Euteleostomi</taxon>
        <taxon>Archelosauria</taxon>
        <taxon>Archosauria</taxon>
        <taxon>Dinosauria</taxon>
        <taxon>Saurischia</taxon>
        <taxon>Theropoda</taxon>
        <taxon>Coelurosauria</taxon>
        <taxon>Aves</taxon>
        <taxon>Neognathae</taxon>
        <taxon>Galloanserae</taxon>
        <taxon>Galliformes</taxon>
        <taxon>Phasianidae</taxon>
        <taxon>Meleagridinae</taxon>
        <taxon>Meleagris</taxon>
    </lineage>
</organism>
<dbReference type="Proteomes" id="UP000001645">
    <property type="component" value="Chromosome 30"/>
</dbReference>
<sequence>GLSEALGEGAVGSDAMFPLPVANGKNRPTTLASTQFGGSGIMYREKSSRVYGHH</sequence>
<evidence type="ECO:0000313" key="2">
    <source>
        <dbReference type="Proteomes" id="UP000001645"/>
    </source>
</evidence>
<reference evidence="1" key="2">
    <citation type="submission" date="2025-08" db="UniProtKB">
        <authorList>
            <consortium name="Ensembl"/>
        </authorList>
    </citation>
    <scope>IDENTIFICATION</scope>
</reference>
<proteinExistence type="predicted"/>
<reference evidence="1 2" key="1">
    <citation type="journal article" date="2010" name="PLoS Biol.">
        <title>Multi-platform next-generation sequencing of the domestic turkey (Meleagris gallopavo): genome assembly and analysis.</title>
        <authorList>
            <person name="Dalloul R.A."/>
            <person name="Long J.A."/>
            <person name="Zimin A.V."/>
            <person name="Aslam L."/>
            <person name="Beal K."/>
            <person name="Blomberg L.A."/>
            <person name="Bouffard P."/>
            <person name="Burt D.W."/>
            <person name="Crasta O."/>
            <person name="Crooijmans R.P."/>
            <person name="Cooper K."/>
            <person name="Coulombe R.A."/>
            <person name="De S."/>
            <person name="Delany M.E."/>
            <person name="Dodgson J.B."/>
            <person name="Dong J.J."/>
            <person name="Evans C."/>
            <person name="Frederickson K.M."/>
            <person name="Flicek P."/>
            <person name="Florea L."/>
            <person name="Folkerts O."/>
            <person name="Groenen M.A."/>
            <person name="Harkins T.T."/>
            <person name="Herrero J."/>
            <person name="Hoffmann S."/>
            <person name="Megens H.J."/>
            <person name="Jiang A."/>
            <person name="de Jong P."/>
            <person name="Kaiser P."/>
            <person name="Kim H."/>
            <person name="Kim K.W."/>
            <person name="Kim S."/>
            <person name="Langenberger D."/>
            <person name="Lee M.K."/>
            <person name="Lee T."/>
            <person name="Mane S."/>
            <person name="Marcais G."/>
            <person name="Marz M."/>
            <person name="McElroy A.P."/>
            <person name="Modise T."/>
            <person name="Nefedov M."/>
            <person name="Notredame C."/>
            <person name="Paton I.R."/>
            <person name="Payne W.S."/>
            <person name="Pertea G."/>
            <person name="Prickett D."/>
            <person name="Puiu D."/>
            <person name="Qioa D."/>
            <person name="Raineri E."/>
            <person name="Ruffier M."/>
            <person name="Salzberg S.L."/>
            <person name="Schatz M.C."/>
            <person name="Scheuring C."/>
            <person name="Schmidt C.J."/>
            <person name="Schroeder S."/>
            <person name="Searle S.M."/>
            <person name="Smith E.J."/>
            <person name="Smith J."/>
            <person name="Sonstegard T.S."/>
            <person name="Stadler P.F."/>
            <person name="Tafer H."/>
            <person name="Tu Z.J."/>
            <person name="Van Tassell C.P."/>
            <person name="Vilella A.J."/>
            <person name="Williams K.P."/>
            <person name="Yorke J.A."/>
            <person name="Zhang L."/>
            <person name="Zhang H.B."/>
            <person name="Zhang X."/>
            <person name="Zhang Y."/>
            <person name="Reed K.M."/>
        </authorList>
    </citation>
    <scope>NUCLEOTIDE SEQUENCE [LARGE SCALE GENOMIC DNA]</scope>
</reference>
<reference evidence="1" key="3">
    <citation type="submission" date="2025-09" db="UniProtKB">
        <authorList>
            <consortium name="Ensembl"/>
        </authorList>
    </citation>
    <scope>IDENTIFICATION</scope>
</reference>
<accession>A0A803YBF8</accession>
<evidence type="ECO:0000313" key="1">
    <source>
        <dbReference type="Ensembl" id="ENSMGAP00000029105.1"/>
    </source>
</evidence>
<keyword evidence="2" id="KW-1185">Reference proteome</keyword>
<dbReference type="InParanoid" id="A0A803YBF8"/>
<dbReference type="Ensembl" id="ENSMGAT00000029662.1">
    <property type="protein sequence ID" value="ENSMGAP00000029105.1"/>
    <property type="gene ID" value="ENSMGAG00000018914.1"/>
</dbReference>
<name>A0A803YBF8_MELGA</name>
<protein>
    <submittedName>
        <fullName evidence="1">Uncharacterized protein</fullName>
    </submittedName>
</protein>
<dbReference type="AlphaFoldDB" id="A0A803YBF8"/>